<evidence type="ECO:0000256" key="6">
    <source>
        <dbReference type="SAM" id="Phobius"/>
    </source>
</evidence>
<gene>
    <name evidence="8" type="ORF">AC579_6042</name>
</gene>
<feature type="transmembrane region" description="Helical" evidence="6">
    <location>
        <begin position="383"/>
        <end position="402"/>
    </location>
</feature>
<evidence type="ECO:0000256" key="3">
    <source>
        <dbReference type="ARBA" id="ARBA00022989"/>
    </source>
</evidence>
<proteinExistence type="predicted"/>
<dbReference type="GO" id="GO:0005886">
    <property type="term" value="C:plasma membrane"/>
    <property type="evidence" value="ECO:0007669"/>
    <property type="project" value="InterPro"/>
</dbReference>
<evidence type="ECO:0000313" key="8">
    <source>
        <dbReference type="EMBL" id="KXT13356.1"/>
    </source>
</evidence>
<dbReference type="OrthoDB" id="2190219at2759"/>
<feature type="transmembrane region" description="Helical" evidence="6">
    <location>
        <begin position="293"/>
        <end position="312"/>
    </location>
</feature>
<dbReference type="GO" id="GO:0042391">
    <property type="term" value="P:regulation of membrane potential"/>
    <property type="evidence" value="ECO:0007669"/>
    <property type="project" value="InterPro"/>
</dbReference>
<dbReference type="GO" id="GO:0036376">
    <property type="term" value="P:sodium ion export across plasma membrane"/>
    <property type="evidence" value="ECO:0007669"/>
    <property type="project" value="InterPro"/>
</dbReference>
<feature type="transmembrane region" description="Helical" evidence="6">
    <location>
        <begin position="81"/>
        <end position="98"/>
    </location>
</feature>
<comment type="caution">
    <text evidence="8">The sequence shown here is derived from an EMBL/GenBank/DDBJ whole genome shotgun (WGS) entry which is preliminary data.</text>
</comment>
<dbReference type="Proteomes" id="UP000073492">
    <property type="component" value="Unassembled WGS sequence"/>
</dbReference>
<evidence type="ECO:0000259" key="7">
    <source>
        <dbReference type="Pfam" id="PF00999"/>
    </source>
</evidence>
<dbReference type="STRING" id="113226.A0A139IFJ9"/>
<accession>A0A139IFJ9</accession>
<reference evidence="8 9" key="1">
    <citation type="submission" date="2015-07" db="EMBL/GenBank/DDBJ databases">
        <title>Comparative genomics of the Sigatoka disease complex on banana suggests a link between parallel evolutionary changes in Pseudocercospora fijiensis and Pseudocercospora eumusae and increased virulence on the banana host.</title>
        <authorList>
            <person name="Chang T.-C."/>
            <person name="Salvucci A."/>
            <person name="Crous P.W."/>
            <person name="Stergiopoulos I."/>
        </authorList>
    </citation>
    <scope>NUCLEOTIDE SEQUENCE [LARGE SCALE GENOMIC DNA]</scope>
    <source>
        <strain evidence="8 9">CBS 116634</strain>
    </source>
</reference>
<evidence type="ECO:0000256" key="5">
    <source>
        <dbReference type="SAM" id="MobiDB-lite"/>
    </source>
</evidence>
<feature type="transmembrane region" description="Helical" evidence="6">
    <location>
        <begin position="254"/>
        <end position="281"/>
    </location>
</feature>
<keyword evidence="3 6" id="KW-1133">Transmembrane helix</keyword>
<dbReference type="Pfam" id="PF00999">
    <property type="entry name" value="Na_H_Exchanger"/>
    <property type="match status" value="1"/>
</dbReference>
<comment type="subcellular location">
    <subcellularLocation>
        <location evidence="1">Membrane</location>
        <topology evidence="1">Multi-pass membrane protein</topology>
    </subcellularLocation>
</comment>
<feature type="domain" description="Cation/H+ exchanger transmembrane" evidence="7">
    <location>
        <begin position="64"/>
        <end position="485"/>
    </location>
</feature>
<feature type="transmembrane region" description="Helical" evidence="6">
    <location>
        <begin position="466"/>
        <end position="491"/>
    </location>
</feature>
<name>A0A139IFJ9_9PEZI</name>
<evidence type="ECO:0000256" key="2">
    <source>
        <dbReference type="ARBA" id="ARBA00022692"/>
    </source>
</evidence>
<keyword evidence="2 6" id="KW-0812">Transmembrane</keyword>
<evidence type="ECO:0000256" key="4">
    <source>
        <dbReference type="ARBA" id="ARBA00023136"/>
    </source>
</evidence>
<dbReference type="InterPro" id="IPR004712">
    <property type="entry name" value="Na+/H+_antiporter_fungi"/>
</dbReference>
<keyword evidence="9" id="KW-1185">Reference proteome</keyword>
<evidence type="ECO:0000313" key="9">
    <source>
        <dbReference type="Proteomes" id="UP000073492"/>
    </source>
</evidence>
<feature type="transmembrane region" description="Helical" evidence="6">
    <location>
        <begin position="51"/>
        <end position="69"/>
    </location>
</feature>
<dbReference type="GO" id="GO:0120029">
    <property type="term" value="P:proton export across plasma membrane"/>
    <property type="evidence" value="ECO:0007669"/>
    <property type="project" value="InterPro"/>
</dbReference>
<dbReference type="PANTHER" id="PTHR31382:SF2">
    <property type="entry name" value="CATION_H+ EXCHANGER DOMAIN-CONTAINING PROTEIN"/>
    <property type="match status" value="1"/>
</dbReference>
<keyword evidence="4 6" id="KW-0472">Membrane</keyword>
<feature type="non-terminal residue" evidence="8">
    <location>
        <position position="1"/>
    </location>
</feature>
<dbReference type="PANTHER" id="PTHR31382">
    <property type="entry name" value="NA(+)/H(+) ANTIPORTER"/>
    <property type="match status" value="1"/>
</dbReference>
<dbReference type="GO" id="GO:0015385">
    <property type="term" value="F:sodium:proton antiporter activity"/>
    <property type="evidence" value="ECO:0007669"/>
    <property type="project" value="InterPro"/>
</dbReference>
<dbReference type="Gene3D" id="1.20.1530.20">
    <property type="match status" value="1"/>
</dbReference>
<dbReference type="AlphaFoldDB" id="A0A139IFJ9"/>
<evidence type="ECO:0000256" key="1">
    <source>
        <dbReference type="ARBA" id="ARBA00004141"/>
    </source>
</evidence>
<feature type="transmembrane region" description="Helical" evidence="6">
    <location>
        <begin position="154"/>
        <end position="177"/>
    </location>
</feature>
<dbReference type="InterPro" id="IPR038770">
    <property type="entry name" value="Na+/solute_symporter_sf"/>
</dbReference>
<organism evidence="8 9">
    <name type="scientific">Pseudocercospora musae</name>
    <dbReference type="NCBI Taxonomy" id="113226"/>
    <lineage>
        <taxon>Eukaryota</taxon>
        <taxon>Fungi</taxon>
        <taxon>Dikarya</taxon>
        <taxon>Ascomycota</taxon>
        <taxon>Pezizomycotina</taxon>
        <taxon>Dothideomycetes</taxon>
        <taxon>Dothideomycetidae</taxon>
        <taxon>Mycosphaerellales</taxon>
        <taxon>Mycosphaerellaceae</taxon>
        <taxon>Pseudocercospora</taxon>
    </lineage>
</organism>
<dbReference type="GO" id="GO:0030007">
    <property type="term" value="P:intracellular potassium ion homeostasis"/>
    <property type="evidence" value="ECO:0007669"/>
    <property type="project" value="TreeGrafter"/>
</dbReference>
<sequence>LRKQLWIDIPVNISQPSHHADEQHITNLSPSHRPSHATMVWEQIEPTPPHVTYLLLSTFLIFYVLFTNFLRDRLHLSEPPIALIVGIVLGPFGLGWLTPNFCRQGECIDGSGSQGWGWGDGVVQEITRIIVGIQVFAVGVELPKFYFGRHWKSVAMMLGPVMTFGWIICAFFCWAIFHVDVPTSMVISACLTPTDPVLAASILSNSQFSTRVPKRLRDMLGAESGCNDGISFPFLYIGLYLLTQHTAGEALKDWFTLTLLWQCLFGTLLGLIIGVTFNWILRFSDARGFIDKAGFTVFYLLLALFCIGVGSTLNVDDFLVGFGAGCAFARDGWFARKTREAKLPHIIDLLLNSSMFVYLGTILPFGAYGDMLLTPWITPGKLVGYLICVLLFRRIPVVMATYRWIPDIKTLREALFCGHFGPMGLGGLFLAIEARAVLETGTSTPDPHPPVYQGPLTSREKAIESVWPIVSFIVLGSTIVHGLSILLISLWSHVRRDKRSQAGIIAAETDPFTGMEHDVGDGDSAPSETESEHDQP</sequence>
<protein>
    <recommendedName>
        <fullName evidence="7">Cation/H+ exchanger transmembrane domain-containing protein</fullName>
    </recommendedName>
</protein>
<feature type="region of interest" description="Disordered" evidence="5">
    <location>
        <begin position="509"/>
        <end position="536"/>
    </location>
</feature>
<dbReference type="EMBL" id="LFZO01000121">
    <property type="protein sequence ID" value="KXT13356.1"/>
    <property type="molecule type" value="Genomic_DNA"/>
</dbReference>
<feature type="transmembrane region" description="Helical" evidence="6">
    <location>
        <begin position="414"/>
        <end position="432"/>
    </location>
</feature>
<dbReference type="InterPro" id="IPR006153">
    <property type="entry name" value="Cation/H_exchanger_TM"/>
</dbReference>